<dbReference type="InterPro" id="IPR045851">
    <property type="entry name" value="AMP-bd_C_sf"/>
</dbReference>
<comment type="caution">
    <text evidence="6">The sequence shown here is derived from an EMBL/GenBank/DDBJ whole genome shotgun (WGS) entry which is preliminary data.</text>
</comment>
<feature type="compositionally biased region" description="Basic and acidic residues" evidence="4">
    <location>
        <begin position="897"/>
        <end position="918"/>
    </location>
</feature>
<dbReference type="InterPro" id="IPR001242">
    <property type="entry name" value="Condensation_dom"/>
</dbReference>
<dbReference type="EMBL" id="JANUGP010000016">
    <property type="protein sequence ID" value="MCS0603724.1"/>
    <property type="molecule type" value="Genomic_DNA"/>
</dbReference>
<reference evidence="6 7" key="1">
    <citation type="submission" date="2022-08" db="EMBL/GenBank/DDBJ databases">
        <authorList>
            <person name="Somphong A."/>
            <person name="Phongsopitanun W."/>
        </authorList>
    </citation>
    <scope>NUCLEOTIDE SEQUENCE [LARGE SCALE GENOMIC DNA]</scope>
    <source>
        <strain evidence="6 7">LP11</strain>
    </source>
</reference>
<keyword evidence="2" id="KW-0596">Phosphopantetheine</keyword>
<dbReference type="Pfam" id="PF13193">
    <property type="entry name" value="AMP-binding_C"/>
    <property type="match status" value="1"/>
</dbReference>
<feature type="domain" description="Carrier" evidence="5">
    <location>
        <begin position="1866"/>
        <end position="1941"/>
    </location>
</feature>
<dbReference type="PROSITE" id="PS00455">
    <property type="entry name" value="AMP_BINDING"/>
    <property type="match status" value="2"/>
</dbReference>
<dbReference type="InterPro" id="IPR020845">
    <property type="entry name" value="AMP-binding_CS"/>
</dbReference>
<organism evidence="6 7">
    <name type="scientific">Streptomyces pyxinicus</name>
    <dbReference type="NCBI Taxonomy" id="2970331"/>
    <lineage>
        <taxon>Bacteria</taxon>
        <taxon>Bacillati</taxon>
        <taxon>Actinomycetota</taxon>
        <taxon>Actinomycetes</taxon>
        <taxon>Kitasatosporales</taxon>
        <taxon>Streptomycetaceae</taxon>
        <taxon>Streptomyces</taxon>
    </lineage>
</organism>
<sequence>MRGRHGDDRLLDDLFTARAARTPDATALVCGAARLTFSELDARVERLAVLMAAHGVRPETPVGLCLEPGPGLVAGTLAVLRAGGVLVPLDPEHPAERLARLPADSGAALVLTGREAGRRLPAHGPARLYADDTEGPGGAGTPVPVRPLPANAACLLYTSGSSGRPKGVTIPHANLVNLYLDHQSRCAGPTARAAGGRRLRVAHTLPPTFGASWAPLMWLVAGHELHVVDALTRDDPEALADLCARSRLDVLHDTPSRLRLLLRAGLLSGGGHRPLDITVGGEAPDTALCTELARADDVVCRSTYGPAEATVDALSRRVRPGGAALIGRPVAGARVRVLDRELRPVPAGETGELCLTGPGLARGYHGRPGWTARSFTADPFGPPGSRMFRTGDLVRQRLDGQVEFLGRADDQVKFSGAGVEPSGFPPAGLEQAEVDRLVGDGRAVRDLLPLTPVQSGMLFHQLSAPDAGVYLKQVHLEVRGVPDPGALARAWQHTVERTPELRAAVVWADAGRPLLAVHRHCTMPVAHHDWRALPRAEQEERLRDLLTADRAAPLALDRPPLMRLALARLPGDRVRVVWTFPRVLLDDWSVFLVLSDVLARHADPDTGPPARPASTEYLRRPAARDTAVAAGHWRERLAGLRTATPLPFDRPPARAHRIRSDAVVDARLTATASAELYDFARRHRVPVDVVVQGMWVVLLWQYGGVADVCFGATVSGRTPDVPGVEAMIGMFVNTVPVRVCADPEAELAPWLAALHAERIADRRHDHLAVSSLPRPGGQPGGAALFDSIVVFENYPVDTAAFAALGADLADLDAVEVTNHPLNVVVSAGESLALRLVYDPYLFDADTCRALAGHLVALLVAAPGAARRPLSALPSPPGSARGRAPQAPTAPPSTRVAPEVRHVAPRTPAERALPERRPADPAPDTRASAVRTPLSPGQRRLWYLYELAPGSPEYNSVLPLRLHGRLDLGALDTALTTLAGRHEVLRATFDGTHQSVHPPAPVTADLTDLSALPPDARARELDRLLRAYTTEPFDLRHGPLLRVRLLRLAEDTHVLHLATHHIACDGWSMAVLLSDLTACYTAAAHGEPPALAPLPARYADFAERQRHRAGPDTEAGLAYWRRQLAGATPLDLPLDRPRPATWHPAGSTERLTVTADSTRRLRALGAGHDTTLFTVLTTAVQLVLARYCAQDDIPVATVVAGRDRIEYEGLVGFFVNTLVLRTRVDEALSFTGLLAQVRDGVLTAFDHADTPFEQVVAGLGQSGERGRPALTRVAVVLHNTPAAKAGSPVLRVTEEDVDLPVAQFDLAFEFRERAGELSAELRYRTALFDRATVAGIGRHLLAVLDTAAAAPDVPLHRFPLTDAAQRRALTAPGPGPVRDLGGETVTELFDAVVRRAPHAPALRVRGRTTSYGELDRRARDLAARLTGRGVRRGDRVRVVLPPGAEAVTAFVALARIGAACLSAEPDAPAGRLAAIAADSGAVLVLDADTELPPAPHATAPPPPGPDDPLAVVHTSGSTGRPKGVVLTHGGVVSLLAGYAEAFPACPDERHGQVADLSFDASVGEVWAALCRGACLCVAEPALRRDPRALGRWVAEEGLTLCFFPTAVGERLFADGALAGARRLRHVLLGGERLTRLPAGPVPYAVVNGYGPAETTVFATWCDTRGLPDSGPPPIGRPLPGVRAYVLDRRLRPVPPGVTGELYVAGPGVAQGYLGAPGQTAARFVADPFAPGAGGRMYRTGDLARRRPDGLLDHRGRTDRQVKVSGVRVELDEIEHLLARCPGVAEAAVVAVDGEDGRPGIRAFVTGSARQGGDLRAWLSHHLPRAAVPGSVVPLDALPRLPSGKTDRQALAARDAPGPGPAAPLARPPGTPTEKSVADAWTALLGRDVFDVREKFFDAGGTSLRLVDLRGRLEELCGRELPIVQLLEHPTIEAMARLLDEGTGGARTARHDL</sequence>
<dbReference type="InterPro" id="IPR010071">
    <property type="entry name" value="AA_adenyl_dom"/>
</dbReference>
<dbReference type="Pfam" id="PF00501">
    <property type="entry name" value="AMP-binding"/>
    <property type="match status" value="2"/>
</dbReference>
<proteinExistence type="predicted"/>
<feature type="compositionally biased region" description="Low complexity" evidence="4">
    <location>
        <begin position="869"/>
        <end position="881"/>
    </location>
</feature>
<accession>A0ABT2B5D5</accession>
<dbReference type="SMART" id="SM00823">
    <property type="entry name" value="PKS_PP"/>
    <property type="match status" value="1"/>
</dbReference>
<dbReference type="PANTHER" id="PTHR45527:SF1">
    <property type="entry name" value="FATTY ACID SYNTHASE"/>
    <property type="match status" value="1"/>
</dbReference>
<dbReference type="Gene3D" id="3.30.559.30">
    <property type="entry name" value="Nonribosomal peptide synthetase, condensation domain"/>
    <property type="match status" value="2"/>
</dbReference>
<dbReference type="InterPro" id="IPR020806">
    <property type="entry name" value="PKS_PP-bd"/>
</dbReference>
<dbReference type="Gene3D" id="3.40.50.1820">
    <property type="entry name" value="alpha/beta hydrolase"/>
    <property type="match status" value="1"/>
</dbReference>
<dbReference type="NCBIfam" id="TIGR01733">
    <property type="entry name" value="AA-adenyl-dom"/>
    <property type="match status" value="1"/>
</dbReference>
<dbReference type="Gene3D" id="3.40.50.12780">
    <property type="entry name" value="N-terminal domain of ligase-like"/>
    <property type="match status" value="2"/>
</dbReference>
<keyword evidence="7" id="KW-1185">Reference proteome</keyword>
<feature type="compositionally biased region" description="Pro residues" evidence="4">
    <location>
        <begin position="1856"/>
        <end position="1869"/>
    </location>
</feature>
<dbReference type="PANTHER" id="PTHR45527">
    <property type="entry name" value="NONRIBOSOMAL PEPTIDE SYNTHETASE"/>
    <property type="match status" value="1"/>
</dbReference>
<evidence type="ECO:0000256" key="4">
    <source>
        <dbReference type="SAM" id="MobiDB-lite"/>
    </source>
</evidence>
<dbReference type="RefSeq" id="WP_258780220.1">
    <property type="nucleotide sequence ID" value="NZ_JANUGP010000016.1"/>
</dbReference>
<dbReference type="InterPro" id="IPR042099">
    <property type="entry name" value="ANL_N_sf"/>
</dbReference>
<keyword evidence="3" id="KW-0597">Phosphoprotein</keyword>
<comment type="cofactor">
    <cofactor evidence="1">
        <name>pantetheine 4'-phosphate</name>
        <dbReference type="ChEBI" id="CHEBI:47942"/>
    </cofactor>
</comment>
<feature type="region of interest" description="Disordered" evidence="4">
    <location>
        <begin position="1845"/>
        <end position="1873"/>
    </location>
</feature>
<gene>
    <name evidence="6" type="ORF">NX794_21260</name>
</gene>
<dbReference type="SUPFAM" id="SSF47336">
    <property type="entry name" value="ACP-like"/>
    <property type="match status" value="1"/>
</dbReference>
<feature type="region of interest" description="Disordered" evidence="4">
    <location>
        <begin position="603"/>
        <end position="622"/>
    </location>
</feature>
<dbReference type="Pfam" id="PF00668">
    <property type="entry name" value="Condensation"/>
    <property type="match status" value="2"/>
</dbReference>
<dbReference type="InterPro" id="IPR036736">
    <property type="entry name" value="ACP-like_sf"/>
</dbReference>
<name>A0ABT2B5D5_9ACTN</name>
<evidence type="ECO:0000313" key="7">
    <source>
        <dbReference type="Proteomes" id="UP001205612"/>
    </source>
</evidence>
<evidence type="ECO:0000313" key="6">
    <source>
        <dbReference type="EMBL" id="MCS0603724.1"/>
    </source>
</evidence>
<dbReference type="InterPro" id="IPR023213">
    <property type="entry name" value="CAT-like_dom_sf"/>
</dbReference>
<dbReference type="Gene3D" id="3.30.300.30">
    <property type="match status" value="1"/>
</dbReference>
<evidence type="ECO:0000256" key="3">
    <source>
        <dbReference type="ARBA" id="ARBA00022553"/>
    </source>
</evidence>
<dbReference type="Proteomes" id="UP001205612">
    <property type="component" value="Unassembled WGS sequence"/>
</dbReference>
<evidence type="ECO:0000256" key="1">
    <source>
        <dbReference type="ARBA" id="ARBA00001957"/>
    </source>
</evidence>
<dbReference type="PROSITE" id="PS50075">
    <property type="entry name" value="CARRIER"/>
    <property type="match status" value="1"/>
</dbReference>
<evidence type="ECO:0000259" key="5">
    <source>
        <dbReference type="PROSITE" id="PS50075"/>
    </source>
</evidence>
<dbReference type="CDD" id="cd19531">
    <property type="entry name" value="LCL_NRPS-like"/>
    <property type="match status" value="1"/>
</dbReference>
<dbReference type="CDD" id="cd05930">
    <property type="entry name" value="A_NRPS"/>
    <property type="match status" value="1"/>
</dbReference>
<dbReference type="InterPro" id="IPR025110">
    <property type="entry name" value="AMP-bd_C"/>
</dbReference>
<dbReference type="Pfam" id="PF00550">
    <property type="entry name" value="PP-binding"/>
    <property type="match status" value="1"/>
</dbReference>
<dbReference type="SUPFAM" id="SSF56801">
    <property type="entry name" value="Acetyl-CoA synthetase-like"/>
    <property type="match status" value="2"/>
</dbReference>
<dbReference type="SUPFAM" id="SSF52777">
    <property type="entry name" value="CoA-dependent acyltransferases"/>
    <property type="match status" value="4"/>
</dbReference>
<dbReference type="Gene3D" id="3.30.559.10">
    <property type="entry name" value="Chloramphenicol acetyltransferase-like domain"/>
    <property type="match status" value="2"/>
</dbReference>
<evidence type="ECO:0000256" key="2">
    <source>
        <dbReference type="ARBA" id="ARBA00022450"/>
    </source>
</evidence>
<dbReference type="InterPro" id="IPR000873">
    <property type="entry name" value="AMP-dep_synth/lig_dom"/>
</dbReference>
<feature type="region of interest" description="Disordered" evidence="4">
    <location>
        <begin position="869"/>
        <end position="930"/>
    </location>
</feature>
<protein>
    <submittedName>
        <fullName evidence="6">Amino acid adenylation domain-containing protein</fullName>
    </submittedName>
</protein>
<dbReference type="InterPro" id="IPR009081">
    <property type="entry name" value="PP-bd_ACP"/>
</dbReference>
<dbReference type="InterPro" id="IPR029058">
    <property type="entry name" value="AB_hydrolase_fold"/>
</dbReference>